<accession>A0A9W7SHT7</accession>
<dbReference type="EMBL" id="RIBY02002600">
    <property type="protein sequence ID" value="KAH9808624.1"/>
    <property type="molecule type" value="Genomic_DNA"/>
</dbReference>
<organism evidence="2 3">
    <name type="scientific">Teratosphaeria destructans</name>
    <dbReference type="NCBI Taxonomy" id="418781"/>
    <lineage>
        <taxon>Eukaryota</taxon>
        <taxon>Fungi</taxon>
        <taxon>Dikarya</taxon>
        <taxon>Ascomycota</taxon>
        <taxon>Pezizomycotina</taxon>
        <taxon>Dothideomycetes</taxon>
        <taxon>Dothideomycetidae</taxon>
        <taxon>Mycosphaerellales</taxon>
        <taxon>Teratosphaeriaceae</taxon>
        <taxon>Teratosphaeria</taxon>
    </lineage>
</organism>
<evidence type="ECO:0000313" key="2">
    <source>
        <dbReference type="EMBL" id="KAH9808624.1"/>
    </source>
</evidence>
<evidence type="ECO:0000256" key="1">
    <source>
        <dbReference type="SAM" id="MobiDB-lite"/>
    </source>
</evidence>
<keyword evidence="3" id="KW-1185">Reference proteome</keyword>
<dbReference type="Proteomes" id="UP001138500">
    <property type="component" value="Unassembled WGS sequence"/>
</dbReference>
<comment type="caution">
    <text evidence="2">The sequence shown here is derived from an EMBL/GenBank/DDBJ whole genome shotgun (WGS) entry which is preliminary data.</text>
</comment>
<name>A0A9W7SHT7_9PEZI</name>
<feature type="region of interest" description="Disordered" evidence="1">
    <location>
        <begin position="1"/>
        <end position="64"/>
    </location>
</feature>
<protein>
    <submittedName>
        <fullName evidence="2">Uncharacterized protein</fullName>
    </submittedName>
</protein>
<evidence type="ECO:0000313" key="3">
    <source>
        <dbReference type="Proteomes" id="UP001138500"/>
    </source>
</evidence>
<sequence>MRRNLAPYRMNSNGTGRARQATAPRIEQAGPTAEVVEQGPGVRGQAGGEQGRRRKVLAETAEAA</sequence>
<gene>
    <name evidence="2" type="ORF">Tdes44962_MAKER06280</name>
</gene>
<dbReference type="AlphaFoldDB" id="A0A9W7SHT7"/>
<reference evidence="2 3" key="1">
    <citation type="journal article" date="2018" name="IMA Fungus">
        <title>IMA Genome-F 10: Nine draft genome sequences of Claviceps purpurea s.lat., including C. arundinis, C. humidiphila, and C. cf. spartinae, pseudomolecules for the pitch canker pathogen Fusarium circinatum, draft genome of Davidsoniella eucalypti, Grosmannia galeiformis, Quambalaria eucalypti, and Teratosphaeria destructans.</title>
        <authorList>
            <person name="Wingfield B.D."/>
            <person name="Liu M."/>
            <person name="Nguyen H.D."/>
            <person name="Lane F.A."/>
            <person name="Morgan S.W."/>
            <person name="De Vos L."/>
            <person name="Wilken P.M."/>
            <person name="Duong T.A."/>
            <person name="Aylward J."/>
            <person name="Coetzee M.P."/>
            <person name="Dadej K."/>
            <person name="De Beer Z.W."/>
            <person name="Findlay W."/>
            <person name="Havenga M."/>
            <person name="Kolarik M."/>
            <person name="Menzies J.G."/>
            <person name="Naidoo K."/>
            <person name="Pochopski O."/>
            <person name="Shoukouhi P."/>
            <person name="Santana Q.C."/>
            <person name="Seifert K.A."/>
            <person name="Soal N."/>
            <person name="Steenkamp E.T."/>
            <person name="Tatham C.T."/>
            <person name="van der Nest M.A."/>
            <person name="Wingfield M.J."/>
        </authorList>
    </citation>
    <scope>NUCLEOTIDE SEQUENCE [LARGE SCALE GENOMIC DNA]</scope>
    <source>
        <strain evidence="2">CMW44962</strain>
    </source>
</reference>
<proteinExistence type="predicted"/>
<reference evidence="2 3" key="2">
    <citation type="journal article" date="2021" name="Curr. Genet.">
        <title>Genetic response to nitrogen starvation in the aggressive Eucalyptus foliar pathogen Teratosphaeria destructans.</title>
        <authorList>
            <person name="Havenga M."/>
            <person name="Wingfield B.D."/>
            <person name="Wingfield M.J."/>
            <person name="Dreyer L.L."/>
            <person name="Roets F."/>
            <person name="Aylward J."/>
        </authorList>
    </citation>
    <scope>NUCLEOTIDE SEQUENCE [LARGE SCALE GENOMIC DNA]</scope>
    <source>
        <strain evidence="2">CMW44962</strain>
    </source>
</reference>